<evidence type="ECO:0000256" key="2">
    <source>
        <dbReference type="ARBA" id="ARBA00022884"/>
    </source>
</evidence>
<dbReference type="EMBL" id="MGGW01000017">
    <property type="protein sequence ID" value="OGM54199.1"/>
    <property type="molecule type" value="Genomic_DNA"/>
</dbReference>
<evidence type="ECO:0000313" key="4">
    <source>
        <dbReference type="EMBL" id="OGM54199.1"/>
    </source>
</evidence>
<dbReference type="PANTHER" id="PTHR34654">
    <property type="entry name" value="UPF0109 PROTEIN SCO5592"/>
    <property type="match status" value="1"/>
</dbReference>
<dbReference type="InterPro" id="IPR009019">
    <property type="entry name" value="KH_sf_prok-type"/>
</dbReference>
<dbReference type="GO" id="GO:0003723">
    <property type="term" value="F:RNA binding"/>
    <property type="evidence" value="ECO:0007669"/>
    <property type="project" value="UniProtKB-UniRule"/>
</dbReference>
<dbReference type="Gene3D" id="3.30.300.20">
    <property type="match status" value="1"/>
</dbReference>
<dbReference type="Proteomes" id="UP000178603">
    <property type="component" value="Unassembled WGS sequence"/>
</dbReference>
<dbReference type="InterPro" id="IPR020627">
    <property type="entry name" value="KhpA"/>
</dbReference>
<evidence type="ECO:0000313" key="5">
    <source>
        <dbReference type="Proteomes" id="UP000178603"/>
    </source>
</evidence>
<comment type="caution">
    <text evidence="4">The sequence shown here is derived from an EMBL/GenBank/DDBJ whole genome shotgun (WGS) entry which is preliminary data.</text>
</comment>
<protein>
    <submittedName>
        <fullName evidence="4">Uncharacterized protein</fullName>
    </submittedName>
</protein>
<dbReference type="InterPro" id="IPR015946">
    <property type="entry name" value="KH_dom-like_a/b"/>
</dbReference>
<accession>A0A1F8ARR2</accession>
<dbReference type="Pfam" id="PF13083">
    <property type="entry name" value="KH_KhpA-B"/>
    <property type="match status" value="1"/>
</dbReference>
<reference evidence="4 5" key="1">
    <citation type="journal article" date="2016" name="Nat. Commun.">
        <title>Thousands of microbial genomes shed light on interconnected biogeochemical processes in an aquifer system.</title>
        <authorList>
            <person name="Anantharaman K."/>
            <person name="Brown C.T."/>
            <person name="Hug L.A."/>
            <person name="Sharon I."/>
            <person name="Castelle C.J."/>
            <person name="Probst A.J."/>
            <person name="Thomas B.C."/>
            <person name="Singh A."/>
            <person name="Wilkins M.J."/>
            <person name="Karaoz U."/>
            <person name="Brodie E.L."/>
            <person name="Williams K.H."/>
            <person name="Hubbard S.S."/>
            <person name="Banfield J.F."/>
        </authorList>
    </citation>
    <scope>NUCLEOTIDE SEQUENCE [LARGE SCALE GENOMIC DNA]</scope>
</reference>
<dbReference type="PROSITE" id="PS50084">
    <property type="entry name" value="KH_TYPE_1"/>
    <property type="match status" value="1"/>
</dbReference>
<gene>
    <name evidence="4" type="ORF">A3E44_00770</name>
</gene>
<dbReference type="PANTHER" id="PTHR34654:SF1">
    <property type="entry name" value="RNA-BINDING PROTEIN KHPA"/>
    <property type="match status" value="1"/>
</dbReference>
<keyword evidence="2 3" id="KW-0694">RNA-binding</keyword>
<keyword evidence="1" id="KW-0963">Cytoplasm</keyword>
<dbReference type="SUPFAM" id="SSF54814">
    <property type="entry name" value="Prokaryotic type KH domain (KH-domain type II)"/>
    <property type="match status" value="1"/>
</dbReference>
<sequence>MKELLSFIVKNITASDAFTIDENVDGSKHIYIIRVKPELFGIVIGKEGRTIKSIRNLAKVRAVVENKSISVEVDNL</sequence>
<name>A0A1F8ARR2_9BACT</name>
<evidence type="ECO:0000256" key="3">
    <source>
        <dbReference type="PROSITE-ProRule" id="PRU00117"/>
    </source>
</evidence>
<proteinExistence type="predicted"/>
<dbReference type="AlphaFoldDB" id="A0A1F8ARR2"/>
<organism evidence="4 5">
    <name type="scientific">Candidatus Woesebacteria bacterium RIFCSPHIGHO2_12_FULL_41_24</name>
    <dbReference type="NCBI Taxonomy" id="1802510"/>
    <lineage>
        <taxon>Bacteria</taxon>
        <taxon>Candidatus Woeseibacteriota</taxon>
    </lineage>
</organism>
<evidence type="ECO:0000256" key="1">
    <source>
        <dbReference type="ARBA" id="ARBA00022490"/>
    </source>
</evidence>